<dbReference type="AlphaFoldDB" id="B6AJZ7"/>
<dbReference type="EMBL" id="DS989741">
    <property type="protein sequence ID" value="EEA08538.1"/>
    <property type="molecule type" value="Genomic_DNA"/>
</dbReference>
<dbReference type="VEuPathDB" id="CryptoDB:CMU_003770"/>
<proteinExistence type="predicted"/>
<feature type="region of interest" description="Disordered" evidence="1">
    <location>
        <begin position="102"/>
        <end position="143"/>
    </location>
</feature>
<organism evidence="2 3">
    <name type="scientific">Cryptosporidium muris (strain RN66)</name>
    <dbReference type="NCBI Taxonomy" id="441375"/>
    <lineage>
        <taxon>Eukaryota</taxon>
        <taxon>Sar</taxon>
        <taxon>Alveolata</taxon>
        <taxon>Apicomplexa</taxon>
        <taxon>Conoidasida</taxon>
        <taxon>Coccidia</taxon>
        <taxon>Eucoccidiorida</taxon>
        <taxon>Eimeriorina</taxon>
        <taxon>Cryptosporidiidae</taxon>
        <taxon>Cryptosporidium</taxon>
    </lineage>
</organism>
<reference evidence="2" key="1">
    <citation type="submission" date="2008-06" db="EMBL/GenBank/DDBJ databases">
        <authorList>
            <person name="Lorenzi H."/>
            <person name="Inman J."/>
            <person name="Miller J."/>
            <person name="Schobel S."/>
            <person name="Amedeo P."/>
            <person name="Caler E.V."/>
            <person name="da Silva J."/>
        </authorList>
    </citation>
    <scope>NUCLEOTIDE SEQUENCE [LARGE SCALE GENOMIC DNA]</scope>
    <source>
        <strain evidence="2">RN66</strain>
    </source>
</reference>
<feature type="compositionally biased region" description="Polar residues" evidence="1">
    <location>
        <begin position="102"/>
        <end position="134"/>
    </location>
</feature>
<dbReference type="Proteomes" id="UP000001460">
    <property type="component" value="Unassembled WGS sequence"/>
</dbReference>
<dbReference type="RefSeq" id="XP_002142887.1">
    <property type="nucleotide sequence ID" value="XM_002142851.1"/>
</dbReference>
<sequence>MFSRQKGSHMAGKDYSSNAKLKKKNSNNKISTCYGDEKKDTVENLEVKQTNNYNKERNTNNSSHNEMNRSKKNTLKQYYHNISMGRNENTKDKGEYRKKIYQNDSSNQDHSSHIGRSNNIDQKQKTYSTHQYSRNKNQINGNNQWNYANNGDIIHNKNNKLNSDFSGKSLLCGTTVDEQHNRNENENMSKPSIKESSISKYALGHIYASKNKVYNNKSQHKFVKFSDVFGVLEWMHQRQLVAIKWISENSNNRFYAEDYLKEICETKNNQNHLQTRNNDIDGANNQIYMNKEINETTDERSSSKISLENLNLSTINSPRHFTEFETSEKALSNSTSSHFTDPDQSTTNSQTKTMNSFIYSSYNTKISSDQHRQGKGYKIYKHFHSKKHSLDEENNRTVTRR</sequence>
<keyword evidence="3" id="KW-1185">Reference proteome</keyword>
<name>B6AJZ7_CRYMR</name>
<feature type="region of interest" description="Disordered" evidence="1">
    <location>
        <begin position="331"/>
        <end position="352"/>
    </location>
</feature>
<evidence type="ECO:0000313" key="3">
    <source>
        <dbReference type="Proteomes" id="UP000001460"/>
    </source>
</evidence>
<dbReference type="OrthoDB" id="10320685at2759"/>
<gene>
    <name evidence="2" type="ORF">CMU_003770</name>
</gene>
<accession>B6AJZ7</accession>
<dbReference type="OMA" id="EICETKN"/>
<feature type="region of interest" description="Disordered" evidence="1">
    <location>
        <begin position="1"/>
        <end position="23"/>
    </location>
</feature>
<feature type="region of interest" description="Disordered" evidence="1">
    <location>
        <begin position="47"/>
        <end position="73"/>
    </location>
</feature>
<evidence type="ECO:0000256" key="1">
    <source>
        <dbReference type="SAM" id="MobiDB-lite"/>
    </source>
</evidence>
<protein>
    <submittedName>
        <fullName evidence="2">Uncharacterized protein</fullName>
    </submittedName>
</protein>
<dbReference type="GeneID" id="6998011"/>
<evidence type="ECO:0000313" key="2">
    <source>
        <dbReference type="EMBL" id="EEA08538.1"/>
    </source>
</evidence>